<organism evidence="1 2">
    <name type="scientific">Streptomyces milbemycinicus</name>
    <dbReference type="NCBI Taxonomy" id="476552"/>
    <lineage>
        <taxon>Bacteria</taxon>
        <taxon>Bacillati</taxon>
        <taxon>Actinomycetota</taxon>
        <taxon>Actinomycetes</taxon>
        <taxon>Kitasatosporales</taxon>
        <taxon>Streptomycetaceae</taxon>
        <taxon>Streptomyces</taxon>
    </lineage>
</organism>
<evidence type="ECO:0000313" key="1">
    <source>
        <dbReference type="EMBL" id="MFK4274465.1"/>
    </source>
</evidence>
<feature type="non-terminal residue" evidence="1">
    <location>
        <position position="24"/>
    </location>
</feature>
<protein>
    <submittedName>
        <fullName evidence="1">Zf-CGNR multi-domain protein</fullName>
    </submittedName>
</protein>
<keyword evidence="2" id="KW-1185">Reference proteome</keyword>
<accession>A0ABW8MBT5</accession>
<evidence type="ECO:0000313" key="2">
    <source>
        <dbReference type="Proteomes" id="UP001620295"/>
    </source>
</evidence>
<sequence>MELAYYSDLAVRLVNSEEPGRGTD</sequence>
<comment type="caution">
    <text evidence="1">The sequence shown here is derived from an EMBL/GenBank/DDBJ whole genome shotgun (WGS) entry which is preliminary data.</text>
</comment>
<dbReference type="EMBL" id="JBJDQH010000740">
    <property type="protein sequence ID" value="MFK4274465.1"/>
    <property type="molecule type" value="Genomic_DNA"/>
</dbReference>
<reference evidence="1 2" key="1">
    <citation type="submission" date="2024-11" db="EMBL/GenBank/DDBJ databases">
        <title>The Natural Products Discovery Center: Release of the First 8490 Sequenced Strains for Exploring Actinobacteria Biosynthetic Diversity.</title>
        <authorList>
            <person name="Kalkreuter E."/>
            <person name="Kautsar S.A."/>
            <person name="Yang D."/>
            <person name="Bader C.D."/>
            <person name="Teijaro C.N."/>
            <person name="Fluegel L."/>
            <person name="Davis C.M."/>
            <person name="Simpson J.R."/>
            <person name="Lauterbach L."/>
            <person name="Steele A.D."/>
            <person name="Gui C."/>
            <person name="Meng S."/>
            <person name="Li G."/>
            <person name="Viehrig K."/>
            <person name="Ye F."/>
            <person name="Su P."/>
            <person name="Kiefer A.F."/>
            <person name="Nichols A."/>
            <person name="Cepeda A.J."/>
            <person name="Yan W."/>
            <person name="Fan B."/>
            <person name="Jiang Y."/>
            <person name="Adhikari A."/>
            <person name="Zheng C.-J."/>
            <person name="Schuster L."/>
            <person name="Cowan T.M."/>
            <person name="Smanski M.J."/>
            <person name="Chevrette M.G."/>
            <person name="De Carvalho L.P.S."/>
            <person name="Shen B."/>
        </authorList>
    </citation>
    <scope>NUCLEOTIDE SEQUENCE [LARGE SCALE GENOMIC DNA]</scope>
    <source>
        <strain evidence="1 2">NPDC020863</strain>
    </source>
</reference>
<dbReference type="Proteomes" id="UP001620295">
    <property type="component" value="Unassembled WGS sequence"/>
</dbReference>
<proteinExistence type="predicted"/>
<name>A0ABW8MBT5_9ACTN</name>
<gene>
    <name evidence="1" type="ORF">ACI2L5_58010</name>
</gene>